<dbReference type="InterPro" id="IPR002347">
    <property type="entry name" value="SDR_fam"/>
</dbReference>
<sequence>MAPKTVLITGCSVGGIGSALVEAFPKQGLQVFATARDVAKMSHLKGLENTSIIQLDPTSQTSVDTALETVKAETGGQLSYLVNNAGQSVIMPTLDFKIDAVKAMYEINVFGLLRVTQAFAPLVIAASGTVVNIASISTDCHTPWMGIYAGSKAAMTQISDTLRMEMAPFSVKVVTVHTGAVKSNALADGPSFKLPPTSRYLSIEKEIAARARGEDGVPRMDTSVYADRVVGDVLAGANRTIWRGSVASLVSIFNGWMPSLADWVSLKGTGLDVMKKQTRLLH</sequence>
<proteinExistence type="inferred from homology"/>
<evidence type="ECO:0000256" key="3">
    <source>
        <dbReference type="ARBA" id="ARBA00023002"/>
    </source>
</evidence>
<dbReference type="PANTHER" id="PTHR44169">
    <property type="entry name" value="NADPH-DEPENDENT 1-ACYLDIHYDROXYACETONE PHOSPHATE REDUCTASE"/>
    <property type="match status" value="1"/>
</dbReference>
<dbReference type="Pfam" id="PF00106">
    <property type="entry name" value="adh_short"/>
    <property type="match status" value="1"/>
</dbReference>
<evidence type="ECO:0000256" key="4">
    <source>
        <dbReference type="RuleBase" id="RU000363"/>
    </source>
</evidence>
<gene>
    <name evidence="5" type="ORF">EV356DRAFT_529485</name>
</gene>
<dbReference type="GO" id="GO:0005811">
    <property type="term" value="C:lipid droplet"/>
    <property type="evidence" value="ECO:0007669"/>
    <property type="project" value="TreeGrafter"/>
</dbReference>
<dbReference type="AlphaFoldDB" id="A0A6A6HJI7"/>
<dbReference type="InterPro" id="IPR036291">
    <property type="entry name" value="NAD(P)-bd_dom_sf"/>
</dbReference>
<dbReference type="PRINTS" id="PR00081">
    <property type="entry name" value="GDHRDH"/>
</dbReference>
<dbReference type="GO" id="GO:0000140">
    <property type="term" value="F:acylglycerone-phosphate reductase (NADP+) activity"/>
    <property type="evidence" value="ECO:0007669"/>
    <property type="project" value="TreeGrafter"/>
</dbReference>
<organism evidence="5 6">
    <name type="scientific">Viridothelium virens</name>
    <name type="common">Speckled blister lichen</name>
    <name type="synonym">Trypethelium virens</name>
    <dbReference type="NCBI Taxonomy" id="1048519"/>
    <lineage>
        <taxon>Eukaryota</taxon>
        <taxon>Fungi</taxon>
        <taxon>Dikarya</taxon>
        <taxon>Ascomycota</taxon>
        <taxon>Pezizomycotina</taxon>
        <taxon>Dothideomycetes</taxon>
        <taxon>Dothideomycetes incertae sedis</taxon>
        <taxon>Trypetheliales</taxon>
        <taxon>Trypetheliaceae</taxon>
        <taxon>Viridothelium</taxon>
    </lineage>
</organism>
<dbReference type="PROSITE" id="PS00061">
    <property type="entry name" value="ADH_SHORT"/>
    <property type="match status" value="1"/>
</dbReference>
<evidence type="ECO:0000256" key="1">
    <source>
        <dbReference type="ARBA" id="ARBA00006484"/>
    </source>
</evidence>
<dbReference type="PANTHER" id="PTHR44169:SF6">
    <property type="entry name" value="NADPH-DEPENDENT 1-ACYLDIHYDROXYACETONE PHOSPHATE REDUCTASE"/>
    <property type="match status" value="1"/>
</dbReference>
<dbReference type="CDD" id="cd05374">
    <property type="entry name" value="17beta-HSD-like_SDR_c"/>
    <property type="match status" value="1"/>
</dbReference>
<keyword evidence="6" id="KW-1185">Reference proteome</keyword>
<accession>A0A6A6HJI7</accession>
<dbReference type="PRINTS" id="PR00080">
    <property type="entry name" value="SDRFAMILY"/>
</dbReference>
<dbReference type="GO" id="GO:0005783">
    <property type="term" value="C:endoplasmic reticulum"/>
    <property type="evidence" value="ECO:0007669"/>
    <property type="project" value="TreeGrafter"/>
</dbReference>
<evidence type="ECO:0000313" key="6">
    <source>
        <dbReference type="Proteomes" id="UP000800092"/>
    </source>
</evidence>
<evidence type="ECO:0000256" key="2">
    <source>
        <dbReference type="ARBA" id="ARBA00022857"/>
    </source>
</evidence>
<dbReference type="EMBL" id="ML991777">
    <property type="protein sequence ID" value="KAF2237989.1"/>
    <property type="molecule type" value="Genomic_DNA"/>
</dbReference>
<keyword evidence="3" id="KW-0560">Oxidoreductase</keyword>
<dbReference type="InterPro" id="IPR020904">
    <property type="entry name" value="Sc_DH/Rdtase_CS"/>
</dbReference>
<comment type="similarity">
    <text evidence="1 4">Belongs to the short-chain dehydrogenases/reductases (SDR) family.</text>
</comment>
<dbReference type="OrthoDB" id="2102561at2759"/>
<reference evidence="5" key="1">
    <citation type="journal article" date="2020" name="Stud. Mycol.">
        <title>101 Dothideomycetes genomes: a test case for predicting lifestyles and emergence of pathogens.</title>
        <authorList>
            <person name="Haridas S."/>
            <person name="Albert R."/>
            <person name="Binder M."/>
            <person name="Bloem J."/>
            <person name="Labutti K."/>
            <person name="Salamov A."/>
            <person name="Andreopoulos B."/>
            <person name="Baker S."/>
            <person name="Barry K."/>
            <person name="Bills G."/>
            <person name="Bluhm B."/>
            <person name="Cannon C."/>
            <person name="Castanera R."/>
            <person name="Culley D."/>
            <person name="Daum C."/>
            <person name="Ezra D."/>
            <person name="Gonzalez J."/>
            <person name="Henrissat B."/>
            <person name="Kuo A."/>
            <person name="Liang C."/>
            <person name="Lipzen A."/>
            <person name="Lutzoni F."/>
            <person name="Magnuson J."/>
            <person name="Mondo S."/>
            <person name="Nolan M."/>
            <person name="Ohm R."/>
            <person name="Pangilinan J."/>
            <person name="Park H.-J."/>
            <person name="Ramirez L."/>
            <person name="Alfaro M."/>
            <person name="Sun H."/>
            <person name="Tritt A."/>
            <person name="Yoshinaga Y."/>
            <person name="Zwiers L.-H."/>
            <person name="Turgeon B."/>
            <person name="Goodwin S."/>
            <person name="Spatafora J."/>
            <person name="Crous P."/>
            <person name="Grigoriev I."/>
        </authorList>
    </citation>
    <scope>NUCLEOTIDE SEQUENCE</scope>
    <source>
        <strain evidence="5">Tuck. ex Michener</strain>
    </source>
</reference>
<dbReference type="GO" id="GO:0004806">
    <property type="term" value="F:triacylglycerol lipase activity"/>
    <property type="evidence" value="ECO:0007669"/>
    <property type="project" value="TreeGrafter"/>
</dbReference>
<dbReference type="Proteomes" id="UP000800092">
    <property type="component" value="Unassembled WGS sequence"/>
</dbReference>
<protein>
    <submittedName>
        <fullName evidence="5">Putative hydroxybutyrate dehydrogenase</fullName>
    </submittedName>
</protein>
<dbReference type="GO" id="GO:0019433">
    <property type="term" value="P:triglyceride catabolic process"/>
    <property type="evidence" value="ECO:0007669"/>
    <property type="project" value="TreeGrafter"/>
</dbReference>
<name>A0A6A6HJI7_VIRVR</name>
<dbReference type="GO" id="GO:0006654">
    <property type="term" value="P:phosphatidic acid biosynthetic process"/>
    <property type="evidence" value="ECO:0007669"/>
    <property type="project" value="TreeGrafter"/>
</dbReference>
<evidence type="ECO:0000313" key="5">
    <source>
        <dbReference type="EMBL" id="KAF2237989.1"/>
    </source>
</evidence>
<dbReference type="SUPFAM" id="SSF51735">
    <property type="entry name" value="NAD(P)-binding Rossmann-fold domains"/>
    <property type="match status" value="1"/>
</dbReference>
<dbReference type="Gene3D" id="3.40.50.720">
    <property type="entry name" value="NAD(P)-binding Rossmann-like Domain"/>
    <property type="match status" value="1"/>
</dbReference>
<keyword evidence="2" id="KW-0521">NADP</keyword>